<proteinExistence type="predicted"/>
<gene>
    <name evidence="1" type="ORF">GCM10009547_01230</name>
</gene>
<reference evidence="1 2" key="1">
    <citation type="journal article" date="2019" name="Int. J. Syst. Evol. Microbiol.">
        <title>The Global Catalogue of Microorganisms (GCM) 10K type strain sequencing project: providing services to taxonomists for standard genome sequencing and annotation.</title>
        <authorList>
            <consortium name="The Broad Institute Genomics Platform"/>
            <consortium name="The Broad Institute Genome Sequencing Center for Infectious Disease"/>
            <person name="Wu L."/>
            <person name="Ma J."/>
        </authorList>
    </citation>
    <scope>NUCLEOTIDE SEQUENCE [LARGE SCALE GENOMIC DNA]</scope>
    <source>
        <strain evidence="1 2">JCM 10671</strain>
    </source>
</reference>
<dbReference type="EMBL" id="BAAAHE010000001">
    <property type="protein sequence ID" value="GAA0603386.1"/>
    <property type="molecule type" value="Genomic_DNA"/>
</dbReference>
<dbReference type="InterPro" id="IPR038312">
    <property type="entry name" value="DUF5063_sf"/>
</dbReference>
<protein>
    <submittedName>
        <fullName evidence="1">DUF5063 domain-containing protein</fullName>
    </submittedName>
</protein>
<comment type="caution">
    <text evidence="1">The sequence shown here is derived from an EMBL/GenBank/DDBJ whole genome shotgun (WGS) entry which is preliminary data.</text>
</comment>
<dbReference type="Pfam" id="PF16702">
    <property type="entry name" value="DUF5063"/>
    <property type="match status" value="1"/>
</dbReference>
<organism evidence="1 2">
    <name type="scientific">Sporichthya brevicatena</name>
    <dbReference type="NCBI Taxonomy" id="171442"/>
    <lineage>
        <taxon>Bacteria</taxon>
        <taxon>Bacillati</taxon>
        <taxon>Actinomycetota</taxon>
        <taxon>Actinomycetes</taxon>
        <taxon>Sporichthyales</taxon>
        <taxon>Sporichthyaceae</taxon>
        <taxon>Sporichthya</taxon>
    </lineage>
</organism>
<dbReference type="InterPro" id="IPR032025">
    <property type="entry name" value="DUF5063"/>
</dbReference>
<accession>A0ABN1G3V2</accession>
<name>A0ABN1G3V2_9ACTN</name>
<keyword evidence="2" id="KW-1185">Reference proteome</keyword>
<dbReference type="RefSeq" id="WP_344600485.1">
    <property type="nucleotide sequence ID" value="NZ_BAAAHE010000001.1"/>
</dbReference>
<sequence length="188" mass="20736">MTEDPASFGTQIADQVESFLIALRECARAATPEEAVPMLHLATAQLLLAGGRLGTMEDIVLEEQFEPDAGADPDLDELRAALATLLEPIDEYAEVFDPYERHPELMICRMSDELAEVAASLLHGLQHYKAGREAEALWWWQYSYLNSWGVSASTVMRALHSVLAHDRLDTSTGDTALLQALDPAVTRI</sequence>
<evidence type="ECO:0000313" key="1">
    <source>
        <dbReference type="EMBL" id="GAA0603386.1"/>
    </source>
</evidence>
<dbReference type="Gene3D" id="1.20.120.1550">
    <property type="entry name" value="Protein of unknown function DUF5063"/>
    <property type="match status" value="1"/>
</dbReference>
<evidence type="ECO:0000313" key="2">
    <source>
        <dbReference type="Proteomes" id="UP001500957"/>
    </source>
</evidence>
<dbReference type="Proteomes" id="UP001500957">
    <property type="component" value="Unassembled WGS sequence"/>
</dbReference>